<feature type="transmembrane region" description="Helical" evidence="7">
    <location>
        <begin position="331"/>
        <end position="359"/>
    </location>
</feature>
<sequence length="852" mass="97920">MQSRILWTLNKKAKYLFSSDQTKTKLKFIKGSLFSIIMGFIVSGVFLSFLKINPFTYFALLFGINFDKNFYQISLNWMAVYIVAGLSMAVAFKSGVFNIGAPGQILTATSASTILFFYIKGSKAATIDVSMIILMLITCIVSASFLALIAGVLKALFNIHEVVSTILLNWSVFYIFKWFFNKYDGFSGGLPFITKNIPSNQLVIGSNTVIIPLLIALVCVILVWILFSKTTLGFKLKAVGSSITGSKYIGINVKTQIINSLALSGAIAGIAGFVLMFTVTPNNSFASNSLPTVGFDAIAVSLVAFNNPIGIIPIGWLWAMIKTGGSPVSSLYGISTQISGLISGVLIYFTAIVSIFIVFKPWELLKNKFNLLTSPICREIFWKLYLYLLKLKFKKIFLIFIKEYKQQVNDSYKNYVVKNKIKKQIQLPHLFWNGRKNIKLEFKKDINQSIDLIKNKIIDIKAFVKEDKTRLSVNGLKTNLKEQLNLITTKFVLKSYDLDLKLSDHKYKITQVKQNILNKYQSDIKQTKKEHKLKIQEIKVFKEAQIGVLFHEFQYRDNVIEIKANKLKTIALLNEQIKNIKSKFNLQKENLKLNKNSYDNKHLEQINKIKQEIKEVKKQTSVKLLEEKNKFKTQKENVKKEKVQLQTILEQYKTYLKEEKQRFIQAKKQALVNKHKRLEFIDMNRSKLEVNKAIVLLNDLKTLVMTNLDKNLNRQAIKSNDKTLIKALKIKSQIDEIFGSNIISEYDAPEYIKQKVKISLKTFKLIIFLEKQISYTNCRVEEQELINNYKTWIDKANQIIDKDKQQYLLAIKQQPRETLTDLEQLFNLEKTLKQQTNLKIMNLEKSVLKEVK</sequence>
<evidence type="ECO:0000256" key="7">
    <source>
        <dbReference type="SAM" id="Phobius"/>
    </source>
</evidence>
<feature type="transmembrane region" description="Helical" evidence="7">
    <location>
        <begin position="99"/>
        <end position="119"/>
    </location>
</feature>
<feature type="transmembrane region" description="Helical" evidence="7">
    <location>
        <begin position="70"/>
        <end position="92"/>
    </location>
</feature>
<comment type="caution">
    <text evidence="8">The sequence shown here is derived from an EMBL/GenBank/DDBJ whole genome shotgun (WGS) entry which is preliminary data.</text>
</comment>
<dbReference type="EMBL" id="JFDO01000007">
    <property type="protein sequence ID" value="KEZ20233.1"/>
    <property type="molecule type" value="Genomic_DNA"/>
</dbReference>
<name>A0A084EQJ1_MYCCA</name>
<dbReference type="Proteomes" id="UP000028533">
    <property type="component" value="Unassembled WGS sequence"/>
</dbReference>
<dbReference type="PANTHER" id="PTHR47089">
    <property type="entry name" value="ABC TRANSPORTER, PERMEASE PROTEIN"/>
    <property type="match status" value="1"/>
</dbReference>
<evidence type="ECO:0000313" key="8">
    <source>
        <dbReference type="EMBL" id="KEZ20233.1"/>
    </source>
</evidence>
<evidence type="ECO:0000256" key="1">
    <source>
        <dbReference type="ARBA" id="ARBA00004651"/>
    </source>
</evidence>
<evidence type="ECO:0000256" key="5">
    <source>
        <dbReference type="ARBA" id="ARBA00023136"/>
    </source>
</evidence>
<feature type="transmembrane region" description="Helical" evidence="7">
    <location>
        <begin position="162"/>
        <end position="180"/>
    </location>
</feature>
<evidence type="ECO:0000256" key="6">
    <source>
        <dbReference type="SAM" id="Coils"/>
    </source>
</evidence>
<organism evidence="8 9">
    <name type="scientific">Mycoplasma capricolum subsp. capricolum 14232</name>
    <dbReference type="NCBI Taxonomy" id="1188238"/>
    <lineage>
        <taxon>Bacteria</taxon>
        <taxon>Bacillati</taxon>
        <taxon>Mycoplasmatota</taxon>
        <taxon>Mollicutes</taxon>
        <taxon>Mycoplasmataceae</taxon>
        <taxon>Mycoplasma</taxon>
    </lineage>
</organism>
<feature type="transmembrane region" description="Helical" evidence="7">
    <location>
        <begin position="297"/>
        <end position="319"/>
    </location>
</feature>
<accession>A0A084EQJ1</accession>
<dbReference type="InterPro" id="IPR001851">
    <property type="entry name" value="ABC_transp_permease"/>
</dbReference>
<feature type="transmembrane region" description="Helical" evidence="7">
    <location>
        <begin position="257"/>
        <end position="277"/>
    </location>
</feature>
<dbReference type="PANTHER" id="PTHR47089:SF1">
    <property type="entry name" value="GUANOSINE ABC TRANSPORTER PERMEASE PROTEIN NUPP"/>
    <property type="match status" value="1"/>
</dbReference>
<proteinExistence type="predicted"/>
<protein>
    <submittedName>
        <fullName evidence="8">Ribose/Galactose ABC transporter, permease component I</fullName>
    </submittedName>
</protein>
<keyword evidence="2" id="KW-1003">Cell membrane</keyword>
<evidence type="ECO:0000256" key="2">
    <source>
        <dbReference type="ARBA" id="ARBA00022475"/>
    </source>
</evidence>
<keyword evidence="5 7" id="KW-0472">Membrane</keyword>
<dbReference type="GO" id="GO:0005886">
    <property type="term" value="C:plasma membrane"/>
    <property type="evidence" value="ECO:0007669"/>
    <property type="project" value="UniProtKB-SubCell"/>
</dbReference>
<evidence type="ECO:0000256" key="3">
    <source>
        <dbReference type="ARBA" id="ARBA00022692"/>
    </source>
</evidence>
<feature type="transmembrane region" description="Helical" evidence="7">
    <location>
        <begin position="31"/>
        <end position="50"/>
    </location>
</feature>
<dbReference type="AlphaFoldDB" id="A0A084EQJ1"/>
<gene>
    <name evidence="8" type="ORF">MCAPa_2920</name>
</gene>
<evidence type="ECO:0000313" key="9">
    <source>
        <dbReference type="Proteomes" id="UP000028533"/>
    </source>
</evidence>
<dbReference type="GO" id="GO:0022857">
    <property type="term" value="F:transmembrane transporter activity"/>
    <property type="evidence" value="ECO:0007669"/>
    <property type="project" value="InterPro"/>
</dbReference>
<keyword evidence="4 7" id="KW-1133">Transmembrane helix</keyword>
<evidence type="ECO:0000256" key="4">
    <source>
        <dbReference type="ARBA" id="ARBA00022989"/>
    </source>
</evidence>
<keyword evidence="6" id="KW-0175">Coiled coil</keyword>
<dbReference type="Pfam" id="PF02653">
    <property type="entry name" value="BPD_transp_2"/>
    <property type="match status" value="1"/>
</dbReference>
<dbReference type="CDD" id="cd06580">
    <property type="entry name" value="TM_PBP1_transp_TpRbsC_like"/>
    <property type="match status" value="1"/>
</dbReference>
<feature type="transmembrane region" description="Helical" evidence="7">
    <location>
        <begin position="131"/>
        <end position="150"/>
    </location>
</feature>
<dbReference type="RefSeq" id="WP_036431510.1">
    <property type="nucleotide sequence ID" value="NZ_JFDO01000007.1"/>
</dbReference>
<comment type="subcellular location">
    <subcellularLocation>
        <location evidence="1">Cell membrane</location>
        <topology evidence="1">Multi-pass membrane protein</topology>
    </subcellularLocation>
</comment>
<feature type="transmembrane region" description="Helical" evidence="7">
    <location>
        <begin position="209"/>
        <end position="227"/>
    </location>
</feature>
<feature type="coiled-coil region" evidence="6">
    <location>
        <begin position="563"/>
        <end position="669"/>
    </location>
</feature>
<keyword evidence="3 7" id="KW-0812">Transmembrane</keyword>
<reference evidence="8 9" key="1">
    <citation type="submission" date="2014-02" db="EMBL/GenBank/DDBJ databases">
        <title>Genome sequence of Mycoplasma capricolum subsp. capricolum strain 14232.</title>
        <authorList>
            <person name="Sirand-Pugnet P."/>
            <person name="Breton M."/>
            <person name="Dordet-Frisoni E."/>
            <person name="Baranowski E."/>
            <person name="Barre A."/>
            <person name="Couture C."/>
            <person name="Dupuy V."/>
            <person name="Gaurivaud P."/>
            <person name="Jacob D."/>
            <person name="Lemaitre C."/>
            <person name="Manso-Silvan L."/>
            <person name="Nikolski M."/>
            <person name="Nouvel L.-X."/>
            <person name="Poumarat F."/>
            <person name="Tardy F."/>
            <person name="Thebault P."/>
            <person name="Theil S."/>
            <person name="Citti C."/>
            <person name="Thiaucourt F."/>
            <person name="Blanchard A."/>
        </authorList>
    </citation>
    <scope>NUCLEOTIDE SEQUENCE [LARGE SCALE GENOMIC DNA]</scope>
    <source>
        <strain evidence="8 9">14232</strain>
    </source>
</reference>